<dbReference type="InterPro" id="IPR036291">
    <property type="entry name" value="NAD(P)-bd_dom_sf"/>
</dbReference>
<dbReference type="InterPro" id="IPR002347">
    <property type="entry name" value="SDR_fam"/>
</dbReference>
<dbReference type="Pfam" id="PF00106">
    <property type="entry name" value="adh_short"/>
    <property type="match status" value="1"/>
</dbReference>
<reference evidence="3 4" key="1">
    <citation type="submission" date="2015-12" db="EMBL/GenBank/DDBJ databases">
        <title>Diversity of Burkholderia near neighbor genomes.</title>
        <authorList>
            <person name="Sahl J."/>
            <person name="Wagner D."/>
            <person name="Keim P."/>
        </authorList>
    </citation>
    <scope>NUCLEOTIDE SEQUENCE [LARGE SCALE GENOMIC DNA]</scope>
    <source>
        <strain evidence="3 4">BDU8</strain>
    </source>
</reference>
<gene>
    <name evidence="3" type="ORF">WS71_11725</name>
</gene>
<dbReference type="GO" id="GO:0016020">
    <property type="term" value="C:membrane"/>
    <property type="evidence" value="ECO:0007669"/>
    <property type="project" value="TreeGrafter"/>
</dbReference>
<protein>
    <recommendedName>
        <fullName evidence="5">Short-chain dehydrogenase</fullName>
    </recommendedName>
</protein>
<evidence type="ECO:0008006" key="5">
    <source>
        <dbReference type="Google" id="ProtNLM"/>
    </source>
</evidence>
<sequence length="83" mass="8695">MKRTLKPIGEQTIVISGATSGIGPVAARKPAKKGAKRVLAARNETALEALCEEIRQHGGLAVAAATDVSRYEATPRRSRAIAS</sequence>
<dbReference type="SUPFAM" id="SSF51735">
    <property type="entry name" value="NAD(P)-binding Rossmann-fold domains"/>
    <property type="match status" value="1"/>
</dbReference>
<evidence type="ECO:0000256" key="2">
    <source>
        <dbReference type="ARBA" id="ARBA00023002"/>
    </source>
</evidence>
<keyword evidence="2" id="KW-0560">Oxidoreductase</keyword>
<accession>A0A1B4FW29</accession>
<name>A0A1B4FW29_9BURK</name>
<dbReference type="Proteomes" id="UP000067711">
    <property type="component" value="Chromosome 2"/>
</dbReference>
<dbReference type="EMBL" id="CP013388">
    <property type="protein sequence ID" value="AOJ07897.1"/>
    <property type="molecule type" value="Genomic_DNA"/>
</dbReference>
<dbReference type="GO" id="GO:0016491">
    <property type="term" value="F:oxidoreductase activity"/>
    <property type="evidence" value="ECO:0007669"/>
    <property type="project" value="UniProtKB-KW"/>
</dbReference>
<evidence type="ECO:0000256" key="1">
    <source>
        <dbReference type="ARBA" id="ARBA00006484"/>
    </source>
</evidence>
<organism evidence="3 4">
    <name type="scientific">Burkholderia mayonis</name>
    <dbReference type="NCBI Taxonomy" id="1385591"/>
    <lineage>
        <taxon>Bacteria</taxon>
        <taxon>Pseudomonadati</taxon>
        <taxon>Pseudomonadota</taxon>
        <taxon>Betaproteobacteria</taxon>
        <taxon>Burkholderiales</taxon>
        <taxon>Burkholderiaceae</taxon>
        <taxon>Burkholderia</taxon>
        <taxon>pseudomallei group</taxon>
    </lineage>
</organism>
<comment type="similarity">
    <text evidence="1">Belongs to the short-chain dehydrogenases/reductases (SDR) family.</text>
</comment>
<dbReference type="PANTHER" id="PTHR44196">
    <property type="entry name" value="DEHYDROGENASE/REDUCTASE SDR FAMILY MEMBER 7B"/>
    <property type="match status" value="1"/>
</dbReference>
<dbReference type="Gene3D" id="3.40.50.720">
    <property type="entry name" value="NAD(P)-binding Rossmann-like Domain"/>
    <property type="match status" value="1"/>
</dbReference>
<dbReference type="PANTHER" id="PTHR44196:SF1">
    <property type="entry name" value="DEHYDROGENASE_REDUCTASE SDR FAMILY MEMBER 7B"/>
    <property type="match status" value="1"/>
</dbReference>
<proteinExistence type="inferred from homology"/>
<evidence type="ECO:0000313" key="3">
    <source>
        <dbReference type="EMBL" id="AOJ07897.1"/>
    </source>
</evidence>
<evidence type="ECO:0000313" key="4">
    <source>
        <dbReference type="Proteomes" id="UP000067711"/>
    </source>
</evidence>
<dbReference type="AlphaFoldDB" id="A0A1B4FW29"/>